<keyword evidence="3" id="KW-1185">Reference proteome</keyword>
<dbReference type="EMBL" id="FXUF01000002">
    <property type="protein sequence ID" value="SMP44627.1"/>
    <property type="molecule type" value="Genomic_DNA"/>
</dbReference>
<evidence type="ECO:0008006" key="4">
    <source>
        <dbReference type="Google" id="ProtNLM"/>
    </source>
</evidence>
<comment type="caution">
    <text evidence="2">The sequence shown here is derived from an EMBL/GenBank/DDBJ whole genome shotgun (WGS) entry which is preliminary data.</text>
</comment>
<name>A0AA45WTT9_9CLOT</name>
<keyword evidence="1" id="KW-0472">Membrane</keyword>
<organism evidence="2 3">
    <name type="scientific">Anoxynatronum buryatiense</name>
    <dbReference type="NCBI Taxonomy" id="489973"/>
    <lineage>
        <taxon>Bacteria</taxon>
        <taxon>Bacillati</taxon>
        <taxon>Bacillota</taxon>
        <taxon>Clostridia</taxon>
        <taxon>Eubacteriales</taxon>
        <taxon>Clostridiaceae</taxon>
        <taxon>Anoxynatronum</taxon>
    </lineage>
</organism>
<dbReference type="RefSeq" id="WP_283408118.1">
    <property type="nucleotide sequence ID" value="NZ_FXUF01000002.1"/>
</dbReference>
<feature type="transmembrane region" description="Helical" evidence="1">
    <location>
        <begin position="6"/>
        <end position="25"/>
    </location>
</feature>
<dbReference type="Proteomes" id="UP001158066">
    <property type="component" value="Unassembled WGS sequence"/>
</dbReference>
<evidence type="ECO:0000313" key="3">
    <source>
        <dbReference type="Proteomes" id="UP001158066"/>
    </source>
</evidence>
<keyword evidence="1" id="KW-0812">Transmembrane</keyword>
<reference evidence="2" key="1">
    <citation type="submission" date="2017-05" db="EMBL/GenBank/DDBJ databases">
        <authorList>
            <person name="Varghese N."/>
            <person name="Submissions S."/>
        </authorList>
    </citation>
    <scope>NUCLEOTIDE SEQUENCE</scope>
    <source>
        <strain evidence="2">Su22</strain>
    </source>
</reference>
<gene>
    <name evidence="2" type="ORF">SAMN06296020_102208</name>
</gene>
<keyword evidence="1" id="KW-1133">Transmembrane helix</keyword>
<sequence length="107" mass="12569">MDTFIYSVLRITVMVLIFRTILRFFSYRNTAAFQVTRKKGLTRTDTPVEELPNKEEKAVPVEMVMDTTCNCEIPRKQAYILLDDQDQPVYFCSWECRAKYLATRVSV</sequence>
<proteinExistence type="predicted"/>
<protein>
    <recommendedName>
        <fullName evidence="4">TRASH domain-containing protein</fullName>
    </recommendedName>
</protein>
<accession>A0AA45WTT9</accession>
<dbReference type="AlphaFoldDB" id="A0AA45WTT9"/>
<evidence type="ECO:0000313" key="2">
    <source>
        <dbReference type="EMBL" id="SMP44627.1"/>
    </source>
</evidence>
<evidence type="ECO:0000256" key="1">
    <source>
        <dbReference type="SAM" id="Phobius"/>
    </source>
</evidence>